<evidence type="ECO:0000313" key="1">
    <source>
        <dbReference type="Proteomes" id="UP000095286"/>
    </source>
</evidence>
<proteinExistence type="predicted"/>
<organism evidence="1 2">
    <name type="scientific">Rhabditophanes sp. KR3021</name>
    <dbReference type="NCBI Taxonomy" id="114890"/>
    <lineage>
        <taxon>Eukaryota</taxon>
        <taxon>Metazoa</taxon>
        <taxon>Ecdysozoa</taxon>
        <taxon>Nematoda</taxon>
        <taxon>Chromadorea</taxon>
        <taxon>Rhabditida</taxon>
        <taxon>Tylenchina</taxon>
        <taxon>Panagrolaimomorpha</taxon>
        <taxon>Strongyloidoidea</taxon>
        <taxon>Alloionematidae</taxon>
        <taxon>Rhabditophanes</taxon>
    </lineage>
</organism>
<evidence type="ECO:0000313" key="2">
    <source>
        <dbReference type="WBParaSite" id="RSKR_0000331200.1"/>
    </source>
</evidence>
<reference evidence="2" key="1">
    <citation type="submission" date="2016-11" db="UniProtKB">
        <authorList>
            <consortium name="WormBaseParasite"/>
        </authorList>
    </citation>
    <scope>IDENTIFICATION</scope>
    <source>
        <strain evidence="2">KR3021</strain>
    </source>
</reference>
<protein>
    <submittedName>
        <fullName evidence="2">Transposase</fullName>
    </submittedName>
</protein>
<accession>A0AC35TR72</accession>
<name>A0AC35TR72_9BILA</name>
<dbReference type="WBParaSite" id="RSKR_0000331200.1">
    <property type="protein sequence ID" value="RSKR_0000331200.1"/>
    <property type="gene ID" value="RSKR_0000331200"/>
</dbReference>
<sequence>MNRYWVTNHFCVYVESAPEYSTVNQMNILTESSERTFNLALRYALYVAKHELKVKKLQVVVNHTYPRRLFTTLHKKYKDNDFLKANGEPMENANEARLLVDLRKNLFVEIDTRKYNGFFVDGRNVVLDKAIQGDGNSTTSKTKIVADSFFRGVKHVSLTHSYDFCSDLSKEVFQKVIAMANPEKEENNSIDETYYVTVMERQTNKNEKAFVYGFCTEDRKTYKRNKLVNEKAMRTKGVIMGHIQAIESASFNLLKK</sequence>
<dbReference type="Proteomes" id="UP000095286">
    <property type="component" value="Unplaced"/>
</dbReference>